<dbReference type="eggNOG" id="ENOG50321F6">
    <property type="taxonomic scope" value="Bacteria"/>
</dbReference>
<name>C6BTF4_MARSD</name>
<evidence type="ECO:0000313" key="2">
    <source>
        <dbReference type="Proteomes" id="UP000002601"/>
    </source>
</evidence>
<evidence type="ECO:0000313" key="1">
    <source>
        <dbReference type="EMBL" id="ACS81635.1"/>
    </source>
</evidence>
<proteinExistence type="predicted"/>
<accession>C6BTF4</accession>
<protein>
    <recommendedName>
        <fullName evidence="3">Type II secretion system protein N</fullName>
    </recommendedName>
</protein>
<dbReference type="HOGENOM" id="CLU_1118762_0_0_7"/>
<dbReference type="STRING" id="526222.Desal_3589"/>
<dbReference type="OrthoDB" id="5450272at2"/>
<gene>
    <name evidence="1" type="ordered locus">Desal_3589</name>
</gene>
<dbReference type="Proteomes" id="UP000002601">
    <property type="component" value="Chromosome"/>
</dbReference>
<evidence type="ECO:0008006" key="3">
    <source>
        <dbReference type="Google" id="ProtNLM"/>
    </source>
</evidence>
<dbReference type="EMBL" id="CP001649">
    <property type="protein sequence ID" value="ACS81635.1"/>
    <property type="molecule type" value="Genomic_DNA"/>
</dbReference>
<dbReference type="RefSeq" id="WP_015853451.1">
    <property type="nucleotide sequence ID" value="NC_012881.1"/>
</dbReference>
<reference evidence="1 2" key="1">
    <citation type="submission" date="2009-06" db="EMBL/GenBank/DDBJ databases">
        <title>Complete sequence of Desulfovibrio salexigens DSM 2638.</title>
        <authorList>
            <consortium name="US DOE Joint Genome Institute"/>
            <person name="Lucas S."/>
            <person name="Copeland A."/>
            <person name="Lapidus A."/>
            <person name="Glavina del Rio T."/>
            <person name="Tice H."/>
            <person name="Bruce D."/>
            <person name="Goodwin L."/>
            <person name="Pitluck S."/>
            <person name="Munk A.C."/>
            <person name="Brettin T."/>
            <person name="Detter J.C."/>
            <person name="Han C."/>
            <person name="Tapia R."/>
            <person name="Larimer F."/>
            <person name="Land M."/>
            <person name="Hauser L."/>
            <person name="Kyrpides N."/>
            <person name="Anderson I."/>
            <person name="Wall J.D."/>
            <person name="Arkin A.P."/>
            <person name="Dehal P."/>
            <person name="Chivian D."/>
            <person name="Giles B."/>
            <person name="Hazen T.C."/>
        </authorList>
    </citation>
    <scope>NUCLEOTIDE SEQUENCE [LARGE SCALE GENOMIC DNA]</scope>
    <source>
        <strain evidence="2">ATCC 14822 / DSM 2638 / NCIMB 8403 / VKM B-1763</strain>
    </source>
</reference>
<keyword evidence="2" id="KW-1185">Reference proteome</keyword>
<dbReference type="KEGG" id="dsa:Desal_3589"/>
<organism evidence="1 2">
    <name type="scientific">Maridesulfovibrio salexigens (strain ATCC 14822 / DSM 2638 / NCIMB 8403 / VKM B-1763)</name>
    <name type="common">Desulfovibrio salexigens</name>
    <dbReference type="NCBI Taxonomy" id="526222"/>
    <lineage>
        <taxon>Bacteria</taxon>
        <taxon>Pseudomonadati</taxon>
        <taxon>Thermodesulfobacteriota</taxon>
        <taxon>Desulfovibrionia</taxon>
        <taxon>Desulfovibrionales</taxon>
        <taxon>Desulfovibrionaceae</taxon>
        <taxon>Maridesulfovibrio</taxon>
    </lineage>
</organism>
<dbReference type="AlphaFoldDB" id="C6BTF4"/>
<sequence length="248" mass="26887">MKFIPNISFKFSFKKLFKNFFLFLAGLILGAFLFMPWEIAWSQAFKLADAKISKATIQWGDFVSAGPFSFEVTNVYVTTNKGLTVTVPQLGVSLGLSPLLEVRVKTGPTLTARLFQTKSLTIGGGVDLAKLIQMDGLGGKVRITSDVGFPEWGAPPRTGSLVVRSDEVEIPGGMIAEDVNVNAVLAGKQLQLNSFSCGQPIPVTAKGSATLDWKRLPNSSYSISGTTTFGTTERQFSKSGKLNKYLKF</sequence>